<gene>
    <name evidence="2" type="ORF">PI23P_03687</name>
</gene>
<proteinExistence type="predicted"/>
<accession>A4BX74</accession>
<organism evidence="2 3">
    <name type="scientific">Polaribacter irgensii 23-P</name>
    <dbReference type="NCBI Taxonomy" id="313594"/>
    <lineage>
        <taxon>Bacteria</taxon>
        <taxon>Pseudomonadati</taxon>
        <taxon>Bacteroidota</taxon>
        <taxon>Flavobacteriia</taxon>
        <taxon>Flavobacteriales</taxon>
        <taxon>Flavobacteriaceae</taxon>
    </lineage>
</organism>
<protein>
    <submittedName>
        <fullName evidence="2">Uncharacterized protein</fullName>
    </submittedName>
</protein>
<keyword evidence="1" id="KW-0472">Membrane</keyword>
<dbReference type="HOGENOM" id="CLU_1276660_0_0_10"/>
<dbReference type="RefSeq" id="WP_004569363.1">
    <property type="nucleotide sequence ID" value="NZ_CH724148.1"/>
</dbReference>
<evidence type="ECO:0000313" key="3">
    <source>
        <dbReference type="Proteomes" id="UP000003053"/>
    </source>
</evidence>
<comment type="caution">
    <text evidence="2">The sequence shown here is derived from an EMBL/GenBank/DDBJ whole genome shotgun (WGS) entry which is preliminary data.</text>
</comment>
<dbReference type="OrthoDB" id="1188278at2"/>
<dbReference type="Proteomes" id="UP000003053">
    <property type="component" value="Unassembled WGS sequence"/>
</dbReference>
<feature type="transmembrane region" description="Helical" evidence="1">
    <location>
        <begin position="92"/>
        <end position="112"/>
    </location>
</feature>
<reference evidence="2 3" key="1">
    <citation type="submission" date="2006-02" db="EMBL/GenBank/DDBJ databases">
        <authorList>
            <person name="Murray A."/>
            <person name="Staley J."/>
            <person name="Ferriera S."/>
            <person name="Johnson J."/>
            <person name="Kravitz S."/>
            <person name="Halpern A."/>
            <person name="Remington K."/>
            <person name="Beeson K."/>
            <person name="Tran B."/>
            <person name="Rogers Y.-H."/>
            <person name="Friedman R."/>
            <person name="Venter J.C."/>
        </authorList>
    </citation>
    <scope>NUCLEOTIDE SEQUENCE [LARGE SCALE GENOMIC DNA]</scope>
    <source>
        <strain evidence="2 3">23-P</strain>
    </source>
</reference>
<dbReference type="AlphaFoldDB" id="A4BX74"/>
<evidence type="ECO:0000313" key="2">
    <source>
        <dbReference type="EMBL" id="EAR13565.1"/>
    </source>
</evidence>
<sequence length="217" mass="25641">MELTKEQLQRVAHYLNVKEITYIDLRTEIFDHIVSDIEVKIMAENLEFETAFYAVTVKWNKHLIQESSFYFGLSYALPKIVLNNAKKVYKKWFFLSLLVYFIPYILLDNVNITFSKIAINDLNIFLQILTACALMVFFGLLILKFKEKNKTTFSFILKTLSWNFGVGLMVLFYLNSNPQDDLQRLLVSFSAAFIFMTYSYFHFYKKHLEAVKKHKIS</sequence>
<keyword evidence="1" id="KW-1133">Transmembrane helix</keyword>
<dbReference type="STRING" id="313594.PI23P_03687"/>
<keyword evidence="3" id="KW-1185">Reference proteome</keyword>
<feature type="transmembrane region" description="Helical" evidence="1">
    <location>
        <begin position="186"/>
        <end position="204"/>
    </location>
</feature>
<evidence type="ECO:0000256" key="1">
    <source>
        <dbReference type="SAM" id="Phobius"/>
    </source>
</evidence>
<keyword evidence="1" id="KW-0812">Transmembrane</keyword>
<name>A4BX74_9FLAO</name>
<dbReference type="EMBL" id="AAOG01000001">
    <property type="protein sequence ID" value="EAR13565.1"/>
    <property type="molecule type" value="Genomic_DNA"/>
</dbReference>
<dbReference type="eggNOG" id="ENOG50331JR">
    <property type="taxonomic scope" value="Bacteria"/>
</dbReference>
<feature type="transmembrane region" description="Helical" evidence="1">
    <location>
        <begin position="155"/>
        <end position="174"/>
    </location>
</feature>
<feature type="transmembrane region" description="Helical" evidence="1">
    <location>
        <begin position="124"/>
        <end position="143"/>
    </location>
</feature>